<gene>
    <name evidence="13" type="ORF">A3F03_03395</name>
</gene>
<evidence type="ECO:0000256" key="5">
    <source>
        <dbReference type="ARBA" id="ARBA00022679"/>
    </source>
</evidence>
<dbReference type="SUPFAM" id="SSF51161">
    <property type="entry name" value="Trimeric LpxA-like enzymes"/>
    <property type="match status" value="1"/>
</dbReference>
<evidence type="ECO:0000256" key="8">
    <source>
        <dbReference type="ARBA" id="ARBA00023315"/>
    </source>
</evidence>
<feature type="domain" description="Mannose-1-phosphate guanyltransferase C-terminal" evidence="12">
    <location>
        <begin position="266"/>
        <end position="331"/>
    </location>
</feature>
<dbReference type="PANTHER" id="PTHR43584">
    <property type="entry name" value="NUCLEOTIDYL TRANSFERASE"/>
    <property type="match status" value="1"/>
</dbReference>
<sequence length="402" mass="44613">MEKIPVIVLAAGKGTRLWPLTATTPKPLIKTIGKSILEHNLDAVLPYISEIVLIVGHLQEKFNEQIGTSYHGVPVSYVLQKDQIGTGHALYLARDKVKTANFLWMYGDDYYGGQIFQDIMQEGNATPTRELEDWQNYGVFKIRDQQLVDAIVEKPKKYIGKMVSIGVFILQKEIFSYFERIKKTVREEFEVTDMISLYAKDFDIKIIKTEGKWFPIGYPWQLLDLTEYLCGSLKTDIQGEVEKGAVIKGKVYLGKNSLIKSGAYLEGNFYIGENCVIGPNCHLRNFASIGDNCLVGNAVDLKSSVIGDGTKISHLAYVGDSVIGNNVNLAAGTITANLKHNQSSVKMRIKEQLVDTGRRKLGTVIGDNAKTGINTSIYPGRKIGQGVWTIPGEVVAEDKLKS</sequence>
<keyword evidence="5" id="KW-0808">Transferase</keyword>
<evidence type="ECO:0000256" key="9">
    <source>
        <dbReference type="ARBA" id="ARBA00048247"/>
    </source>
</evidence>
<reference evidence="13 14" key="1">
    <citation type="journal article" date="2016" name="Nat. Commun.">
        <title>Thousands of microbial genomes shed light on interconnected biogeochemical processes in an aquifer system.</title>
        <authorList>
            <person name="Anantharaman K."/>
            <person name="Brown C.T."/>
            <person name="Hug L.A."/>
            <person name="Sharon I."/>
            <person name="Castelle C.J."/>
            <person name="Probst A.J."/>
            <person name="Thomas B.C."/>
            <person name="Singh A."/>
            <person name="Wilkins M.J."/>
            <person name="Karaoz U."/>
            <person name="Brodie E.L."/>
            <person name="Williams K.H."/>
            <person name="Hubbard S.S."/>
            <person name="Banfield J.F."/>
        </authorList>
    </citation>
    <scope>NUCLEOTIDE SEQUENCE [LARGE SCALE GENOMIC DNA]</scope>
</reference>
<dbReference type="GO" id="GO:0019134">
    <property type="term" value="F:glucosamine-1-phosphate N-acetyltransferase activity"/>
    <property type="evidence" value="ECO:0007669"/>
    <property type="project" value="UniProtKB-EC"/>
</dbReference>
<comment type="catalytic activity">
    <reaction evidence="9">
        <text>alpha-D-glucosamine 1-phosphate + acetyl-CoA = N-acetyl-alpha-D-glucosamine 1-phosphate + CoA + H(+)</text>
        <dbReference type="Rhea" id="RHEA:13725"/>
        <dbReference type="ChEBI" id="CHEBI:15378"/>
        <dbReference type="ChEBI" id="CHEBI:57287"/>
        <dbReference type="ChEBI" id="CHEBI:57288"/>
        <dbReference type="ChEBI" id="CHEBI:57776"/>
        <dbReference type="ChEBI" id="CHEBI:58516"/>
        <dbReference type="EC" id="2.3.1.157"/>
    </reaction>
</comment>
<dbReference type="AlphaFoldDB" id="A0A1F7I2R4"/>
<evidence type="ECO:0000256" key="6">
    <source>
        <dbReference type="ARBA" id="ARBA00022695"/>
    </source>
</evidence>
<dbReference type="CDD" id="cd05636">
    <property type="entry name" value="LbH_G1P_TT_C_like"/>
    <property type="match status" value="1"/>
</dbReference>
<dbReference type="CDD" id="cd04181">
    <property type="entry name" value="NTP_transferase"/>
    <property type="match status" value="1"/>
</dbReference>
<comment type="pathway">
    <text evidence="1">Nucleotide-sugar biosynthesis; UDP-N-acetyl-alpha-D-glucosamine biosynthesis; N-acetyl-alpha-D-glucosamine 1-phosphate from alpha-D-glucosamine 6-phosphate (route II): step 2/2.</text>
</comment>
<dbReference type="Gene3D" id="3.90.550.10">
    <property type="entry name" value="Spore Coat Polysaccharide Biosynthesis Protein SpsA, Chain A"/>
    <property type="match status" value="1"/>
</dbReference>
<dbReference type="InterPro" id="IPR023915">
    <property type="entry name" value="Bifunctiontional_GlmU_arc-type"/>
</dbReference>
<comment type="catalytic activity">
    <reaction evidence="10">
        <text>N-acetyl-alpha-D-glucosamine 1-phosphate + UTP + H(+) = UDP-N-acetyl-alpha-D-glucosamine + diphosphate</text>
        <dbReference type="Rhea" id="RHEA:13509"/>
        <dbReference type="ChEBI" id="CHEBI:15378"/>
        <dbReference type="ChEBI" id="CHEBI:33019"/>
        <dbReference type="ChEBI" id="CHEBI:46398"/>
        <dbReference type="ChEBI" id="CHEBI:57705"/>
        <dbReference type="ChEBI" id="CHEBI:57776"/>
        <dbReference type="EC" id="2.7.7.23"/>
    </reaction>
</comment>
<name>A0A1F7I2R4_9BACT</name>
<dbReference type="Proteomes" id="UP000176803">
    <property type="component" value="Unassembled WGS sequence"/>
</dbReference>
<dbReference type="Pfam" id="PF25087">
    <property type="entry name" value="GMPPB_C"/>
    <property type="match status" value="1"/>
</dbReference>
<comment type="caution">
    <text evidence="13">The sequence shown here is derived from an EMBL/GenBank/DDBJ whole genome shotgun (WGS) entry which is preliminary data.</text>
</comment>
<evidence type="ECO:0000313" key="14">
    <source>
        <dbReference type="Proteomes" id="UP000176803"/>
    </source>
</evidence>
<protein>
    <submittedName>
        <fullName evidence="13">Uncharacterized protein</fullName>
    </submittedName>
</protein>
<comment type="pathway">
    <text evidence="2">Nucleotide-sugar biosynthesis; UDP-N-acetyl-alpha-D-glucosamine biosynthesis; UDP-N-acetyl-alpha-D-glucosamine from N-acetyl-alpha-D-glucosamine 1-phosphate: step 1/1.</text>
</comment>
<dbReference type="InterPro" id="IPR029044">
    <property type="entry name" value="Nucleotide-diphossugar_trans"/>
</dbReference>
<evidence type="ECO:0000256" key="7">
    <source>
        <dbReference type="ARBA" id="ARBA00023268"/>
    </source>
</evidence>
<dbReference type="NCBIfam" id="TIGR03992">
    <property type="entry name" value="Arch_glmU"/>
    <property type="match status" value="1"/>
</dbReference>
<comment type="similarity">
    <text evidence="3">In the C-terminal section; belongs to the transferase hexapeptide repeat family.</text>
</comment>
<dbReference type="GO" id="GO:0006048">
    <property type="term" value="P:UDP-N-acetylglucosamine biosynthetic process"/>
    <property type="evidence" value="ECO:0007669"/>
    <property type="project" value="UniProtKB-UniPathway"/>
</dbReference>
<proteinExistence type="inferred from homology"/>
<keyword evidence="8" id="KW-0012">Acyltransferase</keyword>
<evidence type="ECO:0000256" key="1">
    <source>
        <dbReference type="ARBA" id="ARBA00005166"/>
    </source>
</evidence>
<feature type="domain" description="Nucleotidyl transferase" evidence="11">
    <location>
        <begin position="7"/>
        <end position="227"/>
    </location>
</feature>
<evidence type="ECO:0000256" key="3">
    <source>
        <dbReference type="ARBA" id="ARBA00007707"/>
    </source>
</evidence>
<dbReference type="EMBL" id="MGAC01000034">
    <property type="protein sequence ID" value="OGK37668.1"/>
    <property type="molecule type" value="Genomic_DNA"/>
</dbReference>
<dbReference type="Gene3D" id="2.160.10.10">
    <property type="entry name" value="Hexapeptide repeat proteins"/>
    <property type="match status" value="1"/>
</dbReference>
<evidence type="ECO:0000256" key="10">
    <source>
        <dbReference type="ARBA" id="ARBA00048493"/>
    </source>
</evidence>
<keyword evidence="6" id="KW-0548">Nucleotidyltransferase</keyword>
<evidence type="ECO:0000259" key="12">
    <source>
        <dbReference type="Pfam" id="PF25087"/>
    </source>
</evidence>
<dbReference type="UniPathway" id="UPA00113">
    <property type="reaction ID" value="UER00532"/>
</dbReference>
<evidence type="ECO:0000259" key="11">
    <source>
        <dbReference type="Pfam" id="PF00483"/>
    </source>
</evidence>
<dbReference type="InterPro" id="IPR050065">
    <property type="entry name" value="GlmU-like"/>
</dbReference>
<dbReference type="InterPro" id="IPR056729">
    <property type="entry name" value="GMPPB_C"/>
</dbReference>
<comment type="similarity">
    <text evidence="4">In the N-terminal section; belongs to the N-acetylglucosamine-1-phosphate uridyltransferase family.</text>
</comment>
<dbReference type="PANTHER" id="PTHR43584:SF8">
    <property type="entry name" value="N-ACETYLMURAMATE ALPHA-1-PHOSPHATE URIDYLYLTRANSFERASE"/>
    <property type="match status" value="1"/>
</dbReference>
<evidence type="ECO:0000256" key="2">
    <source>
        <dbReference type="ARBA" id="ARBA00005208"/>
    </source>
</evidence>
<evidence type="ECO:0000256" key="4">
    <source>
        <dbReference type="ARBA" id="ARBA00007947"/>
    </source>
</evidence>
<dbReference type="GO" id="GO:0003977">
    <property type="term" value="F:UDP-N-acetylglucosamine diphosphorylase activity"/>
    <property type="evidence" value="ECO:0007669"/>
    <property type="project" value="UniProtKB-EC"/>
</dbReference>
<dbReference type="InterPro" id="IPR005835">
    <property type="entry name" value="NTP_transferase_dom"/>
</dbReference>
<organism evidence="13 14">
    <name type="scientific">Candidatus Roizmanbacteria bacterium RIFCSPHIGHO2_12_FULL_41_11</name>
    <dbReference type="NCBI Taxonomy" id="1802052"/>
    <lineage>
        <taxon>Bacteria</taxon>
        <taxon>Candidatus Roizmaniibacteriota</taxon>
    </lineage>
</organism>
<evidence type="ECO:0000313" key="13">
    <source>
        <dbReference type="EMBL" id="OGK37668.1"/>
    </source>
</evidence>
<dbReference type="Pfam" id="PF00483">
    <property type="entry name" value="NTP_transferase"/>
    <property type="match status" value="1"/>
</dbReference>
<dbReference type="SUPFAM" id="SSF53448">
    <property type="entry name" value="Nucleotide-diphospho-sugar transferases"/>
    <property type="match status" value="1"/>
</dbReference>
<accession>A0A1F7I2R4</accession>
<dbReference type="InterPro" id="IPR011004">
    <property type="entry name" value="Trimer_LpxA-like_sf"/>
</dbReference>
<keyword evidence="7" id="KW-0511">Multifunctional enzyme</keyword>